<dbReference type="InterPro" id="IPR013783">
    <property type="entry name" value="Ig-like_fold"/>
</dbReference>
<evidence type="ECO:0000313" key="5">
    <source>
        <dbReference type="Proteomes" id="UP000177416"/>
    </source>
</evidence>
<reference evidence="4 5" key="1">
    <citation type="journal article" date="2016" name="Nat. Commun.">
        <title>Thousands of microbial genomes shed light on interconnected biogeochemical processes in an aquifer system.</title>
        <authorList>
            <person name="Anantharaman K."/>
            <person name="Brown C.T."/>
            <person name="Hug L.A."/>
            <person name="Sharon I."/>
            <person name="Castelle C.J."/>
            <person name="Probst A.J."/>
            <person name="Thomas B.C."/>
            <person name="Singh A."/>
            <person name="Wilkins M.J."/>
            <person name="Karaoz U."/>
            <person name="Brodie E.L."/>
            <person name="Williams K.H."/>
            <person name="Hubbard S.S."/>
            <person name="Banfield J.F."/>
        </authorList>
    </citation>
    <scope>NUCLEOTIDE SEQUENCE [LARGE SCALE GENOMIC DNA]</scope>
</reference>
<accession>A0A1F5ZRH4</accession>
<feature type="domain" description="Bacterial Ig-like" evidence="3">
    <location>
        <begin position="252"/>
        <end position="321"/>
    </location>
</feature>
<dbReference type="Proteomes" id="UP000177416">
    <property type="component" value="Unassembled WGS sequence"/>
</dbReference>
<keyword evidence="2" id="KW-1133">Transmembrane helix</keyword>
<gene>
    <name evidence="4" type="ORF">A2875_03210</name>
</gene>
<feature type="region of interest" description="Disordered" evidence="1">
    <location>
        <begin position="241"/>
        <end position="260"/>
    </location>
</feature>
<feature type="compositionally biased region" description="Low complexity" evidence="1">
    <location>
        <begin position="250"/>
        <end position="260"/>
    </location>
</feature>
<name>A0A1F5ZRH4_9BACT</name>
<feature type="region of interest" description="Disordered" evidence="1">
    <location>
        <begin position="355"/>
        <end position="387"/>
    </location>
</feature>
<protein>
    <recommendedName>
        <fullName evidence="3">Bacterial Ig-like domain-containing protein</fullName>
    </recommendedName>
</protein>
<evidence type="ECO:0000259" key="3">
    <source>
        <dbReference type="Pfam" id="PF19077"/>
    </source>
</evidence>
<sequence length="387" mass="41464">MKKLLKKEYLLFIALLIAGLGLIAGVFVTQQQQDIRNRAAEPTPLPVPCQITVNALSSGSPLTIHPDGIFRNWGGLKEKWFWNKKSIWYYILPSGNVYEWKSLEAGAGKTNDPLIVTDPNCYDAVSKKFKFPPLSQATATPTSTPTLTPTGSPTPSLTPANTPTNTPTSSPTNTPTNTPTPTSGVGGFRPTVTPTRRPTITPTRRPTTTPIATASPTLVLLPTLTPTPFIASEPPTLTVTSFTNSKKESPSSFTISGSSSPNAQITIEISPDGIFGTATADENGQWRYIITQKLTPGAKQLRVTATDINGVSTTYTDDFTVAKGGLGAWIWIILGLTTAIGIFIIIRRRMNPPPPYIPPTPIESGPTNETQTASEASPFVPEQPPSP</sequence>
<proteinExistence type="predicted"/>
<keyword evidence="2" id="KW-0472">Membrane</keyword>
<dbReference type="Gene3D" id="2.60.40.10">
    <property type="entry name" value="Immunoglobulins"/>
    <property type="match status" value="1"/>
</dbReference>
<comment type="caution">
    <text evidence="4">The sequence shown here is derived from an EMBL/GenBank/DDBJ whole genome shotgun (WGS) entry which is preliminary data.</text>
</comment>
<feature type="transmembrane region" description="Helical" evidence="2">
    <location>
        <begin position="326"/>
        <end position="346"/>
    </location>
</feature>
<evidence type="ECO:0000256" key="1">
    <source>
        <dbReference type="SAM" id="MobiDB-lite"/>
    </source>
</evidence>
<dbReference type="InterPro" id="IPR044016">
    <property type="entry name" value="Big_13"/>
</dbReference>
<dbReference type="AlphaFoldDB" id="A0A1F5ZRH4"/>
<evidence type="ECO:0000256" key="2">
    <source>
        <dbReference type="SAM" id="Phobius"/>
    </source>
</evidence>
<dbReference type="Pfam" id="PF19077">
    <property type="entry name" value="Big_13"/>
    <property type="match status" value="1"/>
</dbReference>
<organism evidence="4 5">
    <name type="scientific">Candidatus Gottesmanbacteria bacterium RIFCSPHIGHO2_01_FULL_46_14</name>
    <dbReference type="NCBI Taxonomy" id="1798380"/>
    <lineage>
        <taxon>Bacteria</taxon>
        <taxon>Candidatus Gottesmaniibacteriota</taxon>
    </lineage>
</organism>
<feature type="region of interest" description="Disordered" evidence="1">
    <location>
        <begin position="134"/>
        <end position="210"/>
    </location>
</feature>
<keyword evidence="2" id="KW-0812">Transmembrane</keyword>
<dbReference type="EMBL" id="MFJJ01000010">
    <property type="protein sequence ID" value="OGG14945.1"/>
    <property type="molecule type" value="Genomic_DNA"/>
</dbReference>
<evidence type="ECO:0000313" key="4">
    <source>
        <dbReference type="EMBL" id="OGG14945.1"/>
    </source>
</evidence>